<dbReference type="GO" id="GO:0061574">
    <property type="term" value="C:ASAP complex"/>
    <property type="evidence" value="ECO:0007669"/>
    <property type="project" value="TreeGrafter"/>
</dbReference>
<sequence>MTESEFNPIAIYNNLVNLRIKPQSGNKNANDEAQLISNLRVDIASVLKEVNRFRACDAGTCFYCREWALFIYKKNYNIKNQGQNINGNDTETENKKPKETASEVYQQCYDLINKYKEKIASTDEMEISLVDSIAQKIFVWIKSPSSLYTPPNLFTPVEFDTLHQTVVYSKQENDFLNAIEIEKSNLVIQKDSFHFLKHISMLQKCDHTRPDWKTPSDLDLDRRVFNDRLLKEARKNEEVLAESLGQVWLYVNNFLTSTLQLEESRDLIFGKGCLAKLSSFLKEYQDECLPFNEYWAPIAEAYKKSGKSKKGPTNSANAVDDMDTAFCTYINNARTVISLWEEGFVEKTFNNAIQFGEETQRLLTSIIAESKERIVDGRVQKFHNNIITKCNDALRTAKDIKLLISKRVSILRTEITKKNKELVQELEVLEDSYKNESQKTLQGRLEKANNKEFRKRIKKFENAIHGSRQYVINSIGNLFQVTELTDICTRYLEILMMEGEMWEAVQLGRNYKNYEETSQKLESQRQQIFKYYYEGIENGRNVLSGIIGRLFLKEAQRHQDETLALKKQESFLQSMKQESGKKKKGEKDQGQSTTELVEPGSTESSKKKKKKRKNTVESKLDTPNEDVKKQLNQQQFLTEMIAENGPNDIPKFVNLETASTSSSQSYSTSKSKPKETTGSSQSSNNKPKETTGSSQSYSTSNNKPKETTGSSQSSNNKPKETTGSSQSYSTSNNKPKETTGSSQSSNNKPKETTSSSQSYSTSNNKPKETTSSSQSYSTSNNKPKETTSSSQSYSTSNNKPKETTSSSQSNSTSNNPKVSTERRLSIPPGLSPPGDTYSPPPSNDHSSLPDENYDASKLNLDVLNRSDLIMLVQNLSAEKTQLVNTMILMQQEVKAMTVRYANLADIARDREFQIETRKQQELEEAKKYIQTLELRISQLEMLNITSNGNSESTSPKSSSSPEISSTSQISQQSGFNLFPTNRTGPGPLIGSKKYLNPWRNPTSSTRQMRCGNCGDQGHVSQECTVGCRYCGNSGHLSENCDSSNYNFEGSGREENGKRVNTDRSDKTIDLNVQDLDKTNVREGVHLEREILYDPYILRTE</sequence>
<dbReference type="Proteomes" id="UP000615446">
    <property type="component" value="Unassembled WGS sequence"/>
</dbReference>
<evidence type="ECO:0000313" key="6">
    <source>
        <dbReference type="Proteomes" id="UP000615446"/>
    </source>
</evidence>
<evidence type="ECO:0000256" key="1">
    <source>
        <dbReference type="PROSITE-ProRule" id="PRU00047"/>
    </source>
</evidence>
<dbReference type="GO" id="GO:0008270">
    <property type="term" value="F:zinc ion binding"/>
    <property type="evidence" value="ECO:0007669"/>
    <property type="project" value="UniProtKB-KW"/>
</dbReference>
<dbReference type="OrthoDB" id="2148641at2759"/>
<protein>
    <submittedName>
        <fullName evidence="5">Surface antigen ariel1, putative</fullName>
    </submittedName>
</protein>
<reference evidence="5" key="1">
    <citation type="submission" date="2019-10" db="EMBL/GenBank/DDBJ databases">
        <title>Conservation and host-specific expression of non-tandemly repeated heterogenous ribosome RNA gene in arbuscular mycorrhizal fungi.</title>
        <authorList>
            <person name="Maeda T."/>
            <person name="Kobayashi Y."/>
            <person name="Nakagawa T."/>
            <person name="Ezawa T."/>
            <person name="Yamaguchi K."/>
            <person name="Bino T."/>
            <person name="Nishimoto Y."/>
            <person name="Shigenobu S."/>
            <person name="Kawaguchi M."/>
        </authorList>
    </citation>
    <scope>NUCLEOTIDE SEQUENCE</scope>
    <source>
        <strain evidence="5">HR1</strain>
    </source>
</reference>
<keyword evidence="1" id="KW-0862">Zinc</keyword>
<feature type="compositionally biased region" description="Low complexity" evidence="3">
    <location>
        <begin position="657"/>
        <end position="670"/>
    </location>
</feature>
<dbReference type="PANTHER" id="PTHR46589:SF1">
    <property type="entry name" value="APOPTOTIC CHROMATIN CONDENSATION INDUCER IN THE NUCLEUS"/>
    <property type="match status" value="1"/>
</dbReference>
<feature type="compositionally biased region" description="Low complexity" evidence="3">
    <location>
        <begin position="803"/>
        <end position="815"/>
    </location>
</feature>
<keyword evidence="1" id="KW-0479">Metal-binding</keyword>
<dbReference type="AlphaFoldDB" id="A0A8H3QEK5"/>
<gene>
    <name evidence="5" type="ORF">RCL2_000524400</name>
</gene>
<evidence type="ECO:0000256" key="3">
    <source>
        <dbReference type="SAM" id="MobiDB-lite"/>
    </source>
</evidence>
<organism evidence="5 6">
    <name type="scientific">Rhizophagus clarus</name>
    <dbReference type="NCBI Taxonomy" id="94130"/>
    <lineage>
        <taxon>Eukaryota</taxon>
        <taxon>Fungi</taxon>
        <taxon>Fungi incertae sedis</taxon>
        <taxon>Mucoromycota</taxon>
        <taxon>Glomeromycotina</taxon>
        <taxon>Glomeromycetes</taxon>
        <taxon>Glomerales</taxon>
        <taxon>Glomeraceae</taxon>
        <taxon>Rhizophagus</taxon>
    </lineage>
</organism>
<evidence type="ECO:0000313" key="5">
    <source>
        <dbReference type="EMBL" id="GES77915.1"/>
    </source>
</evidence>
<feature type="compositionally biased region" description="Low complexity" evidence="3">
    <location>
        <begin position="769"/>
        <end position="779"/>
    </location>
</feature>
<dbReference type="InterPro" id="IPR001878">
    <property type="entry name" value="Znf_CCHC"/>
</dbReference>
<keyword evidence="1" id="KW-0863">Zinc-finger</keyword>
<feature type="domain" description="CCHC-type" evidence="4">
    <location>
        <begin position="1009"/>
        <end position="1023"/>
    </location>
</feature>
<feature type="compositionally biased region" description="Polar residues" evidence="3">
    <location>
        <begin position="676"/>
        <end position="747"/>
    </location>
</feature>
<feature type="compositionally biased region" description="Low complexity" evidence="3">
    <location>
        <begin position="946"/>
        <end position="974"/>
    </location>
</feature>
<feature type="region of interest" description="Disordered" evidence="3">
    <location>
        <begin position="574"/>
        <end position="853"/>
    </location>
</feature>
<comment type="caution">
    <text evidence="5">The sequence shown here is derived from an EMBL/GenBank/DDBJ whole genome shotgun (WGS) entry which is preliminary data.</text>
</comment>
<feature type="coiled-coil region" evidence="2">
    <location>
        <begin position="412"/>
        <end position="439"/>
    </location>
</feature>
<feature type="compositionally biased region" description="Low complexity" evidence="3">
    <location>
        <begin position="786"/>
        <end position="796"/>
    </location>
</feature>
<accession>A0A8H3QEK5</accession>
<dbReference type="PROSITE" id="PS50158">
    <property type="entry name" value="ZF_CCHC"/>
    <property type="match status" value="2"/>
</dbReference>
<dbReference type="SMART" id="SM00343">
    <property type="entry name" value="ZnF_C2HC"/>
    <property type="match status" value="2"/>
</dbReference>
<feature type="domain" description="CCHC-type" evidence="4">
    <location>
        <begin position="1027"/>
        <end position="1040"/>
    </location>
</feature>
<feature type="compositionally biased region" description="Basic and acidic residues" evidence="3">
    <location>
        <begin position="614"/>
        <end position="629"/>
    </location>
</feature>
<dbReference type="GO" id="GO:0003723">
    <property type="term" value="F:RNA binding"/>
    <property type="evidence" value="ECO:0007669"/>
    <property type="project" value="TreeGrafter"/>
</dbReference>
<dbReference type="PANTHER" id="PTHR46589">
    <property type="entry name" value="APOPTOTIC CHROMATIN CONDENSATION INDUCER IN THE NUCLEUS"/>
    <property type="match status" value="1"/>
</dbReference>
<dbReference type="SUPFAM" id="SSF57756">
    <property type="entry name" value="Retrovirus zinc finger-like domains"/>
    <property type="match status" value="1"/>
</dbReference>
<dbReference type="Gene3D" id="4.10.60.10">
    <property type="entry name" value="Zinc finger, CCHC-type"/>
    <property type="match status" value="1"/>
</dbReference>
<feature type="region of interest" description="Disordered" evidence="3">
    <location>
        <begin position="945"/>
        <end position="996"/>
    </location>
</feature>
<feature type="coiled-coil region" evidence="2">
    <location>
        <begin position="915"/>
        <end position="942"/>
    </location>
</feature>
<dbReference type="InterPro" id="IPR036875">
    <property type="entry name" value="Znf_CCHC_sf"/>
</dbReference>
<dbReference type="EMBL" id="BLAL01000034">
    <property type="protein sequence ID" value="GES77915.1"/>
    <property type="molecule type" value="Genomic_DNA"/>
</dbReference>
<evidence type="ECO:0000259" key="4">
    <source>
        <dbReference type="PROSITE" id="PS50158"/>
    </source>
</evidence>
<dbReference type="GO" id="GO:0071011">
    <property type="term" value="C:precatalytic spliceosome"/>
    <property type="evidence" value="ECO:0007669"/>
    <property type="project" value="TreeGrafter"/>
</dbReference>
<dbReference type="GO" id="GO:0008380">
    <property type="term" value="P:RNA splicing"/>
    <property type="evidence" value="ECO:0007669"/>
    <property type="project" value="TreeGrafter"/>
</dbReference>
<evidence type="ECO:0000256" key="2">
    <source>
        <dbReference type="SAM" id="Coils"/>
    </source>
</evidence>
<name>A0A8H3QEK5_9GLOM</name>
<proteinExistence type="predicted"/>
<keyword evidence="2" id="KW-0175">Coiled coil</keyword>
<feature type="compositionally biased region" description="Low complexity" evidence="3">
    <location>
        <begin position="752"/>
        <end position="762"/>
    </location>
</feature>
<dbReference type="InterPro" id="IPR052793">
    <property type="entry name" value="EJC-associated_protein"/>
</dbReference>